<keyword evidence="1" id="KW-0175">Coiled coil</keyword>
<protein>
    <recommendedName>
        <fullName evidence="4">Integrase catalytic domain-containing protein</fullName>
    </recommendedName>
</protein>
<dbReference type="Proteomes" id="UP000233837">
    <property type="component" value="Unassembled WGS sequence"/>
</dbReference>
<reference evidence="2 3" key="1">
    <citation type="journal article" date="2016" name="Sci. Rep.">
        <title>The Dendrobium catenatum Lindl. genome sequence provides insights into polysaccharide synthase, floral development and adaptive evolution.</title>
        <authorList>
            <person name="Zhang G.Q."/>
            <person name="Xu Q."/>
            <person name="Bian C."/>
            <person name="Tsai W.C."/>
            <person name="Yeh C.M."/>
            <person name="Liu K.W."/>
            <person name="Yoshida K."/>
            <person name="Zhang L.S."/>
            <person name="Chang S.B."/>
            <person name="Chen F."/>
            <person name="Shi Y."/>
            <person name="Su Y.Y."/>
            <person name="Zhang Y.Q."/>
            <person name="Chen L.J."/>
            <person name="Yin Y."/>
            <person name="Lin M."/>
            <person name="Huang H."/>
            <person name="Deng H."/>
            <person name="Wang Z.W."/>
            <person name="Zhu S.L."/>
            <person name="Zhao X."/>
            <person name="Deng C."/>
            <person name="Niu S.C."/>
            <person name="Huang J."/>
            <person name="Wang M."/>
            <person name="Liu G.H."/>
            <person name="Yang H.J."/>
            <person name="Xiao X.J."/>
            <person name="Hsiao Y.Y."/>
            <person name="Wu W.L."/>
            <person name="Chen Y.Y."/>
            <person name="Mitsuda N."/>
            <person name="Ohme-Takagi M."/>
            <person name="Luo Y.B."/>
            <person name="Van de Peer Y."/>
            <person name="Liu Z.J."/>
        </authorList>
    </citation>
    <scope>NUCLEOTIDE SEQUENCE [LARGE SCALE GENOMIC DNA]</scope>
    <source>
        <tissue evidence="2">The whole plant</tissue>
    </source>
</reference>
<evidence type="ECO:0000313" key="3">
    <source>
        <dbReference type="Proteomes" id="UP000233837"/>
    </source>
</evidence>
<dbReference type="EMBL" id="KZ502632">
    <property type="protein sequence ID" value="PKU75194.1"/>
    <property type="molecule type" value="Genomic_DNA"/>
</dbReference>
<dbReference type="AlphaFoldDB" id="A0A2I0WHR2"/>
<gene>
    <name evidence="2" type="ORF">MA16_Dca026915</name>
</gene>
<evidence type="ECO:0000256" key="1">
    <source>
        <dbReference type="SAM" id="Coils"/>
    </source>
</evidence>
<dbReference type="Gene3D" id="3.30.420.10">
    <property type="entry name" value="Ribonuclease H-like superfamily/Ribonuclease H"/>
    <property type="match status" value="1"/>
</dbReference>
<proteinExistence type="predicted"/>
<keyword evidence="3" id="KW-1185">Reference proteome</keyword>
<organism evidence="2 3">
    <name type="scientific">Dendrobium catenatum</name>
    <dbReference type="NCBI Taxonomy" id="906689"/>
    <lineage>
        <taxon>Eukaryota</taxon>
        <taxon>Viridiplantae</taxon>
        <taxon>Streptophyta</taxon>
        <taxon>Embryophyta</taxon>
        <taxon>Tracheophyta</taxon>
        <taxon>Spermatophyta</taxon>
        <taxon>Magnoliopsida</taxon>
        <taxon>Liliopsida</taxon>
        <taxon>Asparagales</taxon>
        <taxon>Orchidaceae</taxon>
        <taxon>Epidendroideae</taxon>
        <taxon>Malaxideae</taxon>
        <taxon>Dendrobiinae</taxon>
        <taxon>Dendrobium</taxon>
    </lineage>
</organism>
<evidence type="ECO:0008006" key="4">
    <source>
        <dbReference type="Google" id="ProtNLM"/>
    </source>
</evidence>
<dbReference type="GO" id="GO:0003676">
    <property type="term" value="F:nucleic acid binding"/>
    <property type="evidence" value="ECO:0007669"/>
    <property type="project" value="InterPro"/>
</dbReference>
<evidence type="ECO:0000313" key="2">
    <source>
        <dbReference type="EMBL" id="PKU75194.1"/>
    </source>
</evidence>
<dbReference type="InterPro" id="IPR036397">
    <property type="entry name" value="RNaseH_sf"/>
</dbReference>
<accession>A0A2I0WHR2</accession>
<name>A0A2I0WHR2_9ASPA</name>
<feature type="coiled-coil region" evidence="1">
    <location>
        <begin position="73"/>
        <end position="100"/>
    </location>
</feature>
<sequence>MLRCLAHEHPKQWDDFLGQAEFAYNSMANRSMGKCPFSIVYTKVPNHVVDVTVLPQCRSRTATETSESYVRMLEDVRMKLQQANDTYKQLVDSHQQQQQLSPA</sequence>
<reference evidence="2 3" key="2">
    <citation type="journal article" date="2017" name="Nature">
        <title>The Apostasia genome and the evolution of orchids.</title>
        <authorList>
            <person name="Zhang G.Q."/>
            <person name="Liu K.W."/>
            <person name="Li Z."/>
            <person name="Lohaus R."/>
            <person name="Hsiao Y.Y."/>
            <person name="Niu S.C."/>
            <person name="Wang J.Y."/>
            <person name="Lin Y.C."/>
            <person name="Xu Q."/>
            <person name="Chen L.J."/>
            <person name="Yoshida K."/>
            <person name="Fujiwara S."/>
            <person name="Wang Z.W."/>
            <person name="Zhang Y.Q."/>
            <person name="Mitsuda N."/>
            <person name="Wang M."/>
            <person name="Liu G.H."/>
            <person name="Pecoraro L."/>
            <person name="Huang H.X."/>
            <person name="Xiao X.J."/>
            <person name="Lin M."/>
            <person name="Wu X.Y."/>
            <person name="Wu W.L."/>
            <person name="Chen Y.Y."/>
            <person name="Chang S.B."/>
            <person name="Sakamoto S."/>
            <person name="Ohme-Takagi M."/>
            <person name="Yagi M."/>
            <person name="Zeng S.J."/>
            <person name="Shen C.Y."/>
            <person name="Yeh C.M."/>
            <person name="Luo Y.B."/>
            <person name="Tsai W.C."/>
            <person name="Van de Peer Y."/>
            <person name="Liu Z.J."/>
        </authorList>
    </citation>
    <scope>NUCLEOTIDE SEQUENCE [LARGE SCALE GENOMIC DNA]</scope>
    <source>
        <tissue evidence="2">The whole plant</tissue>
    </source>
</reference>